<dbReference type="Pfam" id="PF00356">
    <property type="entry name" value="LacI"/>
    <property type="match status" value="1"/>
</dbReference>
<dbReference type="SUPFAM" id="SSF53822">
    <property type="entry name" value="Periplasmic binding protein-like I"/>
    <property type="match status" value="1"/>
</dbReference>
<comment type="caution">
    <text evidence="5">The sequence shown here is derived from an EMBL/GenBank/DDBJ whole genome shotgun (WGS) entry which is preliminary data.</text>
</comment>
<dbReference type="EMBL" id="JAIRBM010000032">
    <property type="protein sequence ID" value="MBZ6079310.1"/>
    <property type="molecule type" value="Genomic_DNA"/>
</dbReference>
<dbReference type="PANTHER" id="PTHR30146:SF153">
    <property type="entry name" value="LACTOSE OPERON REPRESSOR"/>
    <property type="match status" value="1"/>
</dbReference>
<organism evidence="5 6">
    <name type="scientific">Microvirga puerhi</name>
    <dbReference type="NCBI Taxonomy" id="2876078"/>
    <lineage>
        <taxon>Bacteria</taxon>
        <taxon>Pseudomonadati</taxon>
        <taxon>Pseudomonadota</taxon>
        <taxon>Alphaproteobacteria</taxon>
        <taxon>Hyphomicrobiales</taxon>
        <taxon>Methylobacteriaceae</taxon>
        <taxon>Microvirga</taxon>
    </lineage>
</organism>
<keyword evidence="1" id="KW-0805">Transcription regulation</keyword>
<dbReference type="SUPFAM" id="SSF47413">
    <property type="entry name" value="lambda repressor-like DNA-binding domains"/>
    <property type="match status" value="1"/>
</dbReference>
<proteinExistence type="predicted"/>
<dbReference type="InterPro" id="IPR010982">
    <property type="entry name" value="Lambda_DNA-bd_dom_sf"/>
</dbReference>
<dbReference type="PANTHER" id="PTHR30146">
    <property type="entry name" value="LACI-RELATED TRANSCRIPTIONAL REPRESSOR"/>
    <property type="match status" value="1"/>
</dbReference>
<dbReference type="InterPro" id="IPR000843">
    <property type="entry name" value="HTH_LacI"/>
</dbReference>
<evidence type="ECO:0000256" key="3">
    <source>
        <dbReference type="ARBA" id="ARBA00023163"/>
    </source>
</evidence>
<dbReference type="Gene3D" id="3.40.50.2300">
    <property type="match status" value="2"/>
</dbReference>
<dbReference type="PROSITE" id="PS50932">
    <property type="entry name" value="HTH_LACI_2"/>
    <property type="match status" value="1"/>
</dbReference>
<keyword evidence="3" id="KW-0804">Transcription</keyword>
<reference evidence="5 6" key="1">
    <citation type="submission" date="2021-09" db="EMBL/GenBank/DDBJ databases">
        <title>The complete genome sequence of a new microorganism.</title>
        <authorList>
            <person name="Zi Z."/>
        </authorList>
    </citation>
    <scope>NUCLEOTIDE SEQUENCE [LARGE SCALE GENOMIC DNA]</scope>
    <source>
        <strain evidence="5 6">WGZ8</strain>
    </source>
</reference>
<feature type="domain" description="HTH lacI-type" evidence="4">
    <location>
        <begin position="15"/>
        <end position="72"/>
    </location>
</feature>
<dbReference type="CDD" id="cd06267">
    <property type="entry name" value="PBP1_LacI_sugar_binding-like"/>
    <property type="match status" value="1"/>
</dbReference>
<dbReference type="Gene3D" id="1.10.260.40">
    <property type="entry name" value="lambda repressor-like DNA-binding domains"/>
    <property type="match status" value="1"/>
</dbReference>
<keyword evidence="2" id="KW-0238">DNA-binding</keyword>
<sequence length="356" mass="38340">MDQRKASNAKRGGAPTSADVARLAGVSQATISLVLNGRASKVRISEETRKRVISAAAQLGYTPNHAARSLRQRSTKIITFVLPTLENPYYSDIVSAAQIAAQQHGYAVSVIPARTKPGEFHALSLLQGAAFDGIVVAGRENCAAPELLQLAARGVAVVALQERSPDPSIYSVSVDLEAGGYLATRHLIELGHRRIAHVMEELPRPDTWRDRVDGYRRALAEAGLPLDPSLVVITENSMAGGCKAIEQLLLDRQRPTAAFMYNDQMAVGALHALRTHGLRVPDDFAVVGFDGLAMGQFTAPPLTTIDHPRRDIGRIVIETLIGAIEKGSLEVKQHLLPVKLLVRESCGGLEAPNQKP</sequence>
<dbReference type="Pfam" id="PF00532">
    <property type="entry name" value="Peripla_BP_1"/>
    <property type="match status" value="1"/>
</dbReference>
<dbReference type="CDD" id="cd01392">
    <property type="entry name" value="HTH_LacI"/>
    <property type="match status" value="1"/>
</dbReference>
<dbReference type="Proteomes" id="UP000704176">
    <property type="component" value="Unassembled WGS sequence"/>
</dbReference>
<accession>A0ABS7VUR7</accession>
<name>A0ABS7VUR7_9HYPH</name>
<evidence type="ECO:0000259" key="4">
    <source>
        <dbReference type="PROSITE" id="PS50932"/>
    </source>
</evidence>
<dbReference type="SMART" id="SM00354">
    <property type="entry name" value="HTH_LACI"/>
    <property type="match status" value="1"/>
</dbReference>
<evidence type="ECO:0000313" key="6">
    <source>
        <dbReference type="Proteomes" id="UP000704176"/>
    </source>
</evidence>
<dbReference type="RefSeq" id="WP_224316273.1">
    <property type="nucleotide sequence ID" value="NZ_JAIRBM010000032.1"/>
</dbReference>
<evidence type="ECO:0000256" key="2">
    <source>
        <dbReference type="ARBA" id="ARBA00023125"/>
    </source>
</evidence>
<evidence type="ECO:0000313" key="5">
    <source>
        <dbReference type="EMBL" id="MBZ6079310.1"/>
    </source>
</evidence>
<protein>
    <submittedName>
        <fullName evidence="5">LacI family transcriptional regulator</fullName>
    </submittedName>
</protein>
<gene>
    <name evidence="5" type="ORF">K9B37_23945</name>
</gene>
<keyword evidence="6" id="KW-1185">Reference proteome</keyword>
<dbReference type="InterPro" id="IPR028082">
    <property type="entry name" value="Peripla_BP_I"/>
</dbReference>
<dbReference type="InterPro" id="IPR001761">
    <property type="entry name" value="Peripla_BP/Lac1_sug-bd_dom"/>
</dbReference>
<evidence type="ECO:0000256" key="1">
    <source>
        <dbReference type="ARBA" id="ARBA00023015"/>
    </source>
</evidence>